<gene>
    <name evidence="2" type="ORF">E3C22_09425</name>
</gene>
<dbReference type="Proteomes" id="UP000298179">
    <property type="component" value="Unassembled WGS sequence"/>
</dbReference>
<reference evidence="2 3" key="1">
    <citation type="submission" date="2019-03" db="EMBL/GenBank/DDBJ databases">
        <title>Jiella endophytica sp. nov., a novel endophytic bacterium isolated from root of Ficus microcarpa Linn. f.</title>
        <authorList>
            <person name="Tuo L."/>
        </authorList>
    </citation>
    <scope>NUCLEOTIDE SEQUENCE [LARGE SCALE GENOMIC DNA]</scope>
    <source>
        <strain evidence="2 3">CBS5Q-3</strain>
    </source>
</reference>
<dbReference type="Pfam" id="PF13781">
    <property type="entry name" value="DoxX_3"/>
    <property type="match status" value="1"/>
</dbReference>
<keyword evidence="1" id="KW-0812">Transmembrane</keyword>
<dbReference type="OrthoDB" id="5377001at2"/>
<protein>
    <submittedName>
        <fullName evidence="2">Uncharacterized protein</fullName>
    </submittedName>
</protein>
<evidence type="ECO:0000313" key="3">
    <source>
        <dbReference type="Proteomes" id="UP000298179"/>
    </source>
</evidence>
<feature type="transmembrane region" description="Helical" evidence="1">
    <location>
        <begin position="68"/>
        <end position="86"/>
    </location>
</feature>
<dbReference type="InterPro" id="IPR025695">
    <property type="entry name" value="DoxX-like"/>
</dbReference>
<feature type="transmembrane region" description="Helical" evidence="1">
    <location>
        <begin position="12"/>
        <end position="32"/>
    </location>
</feature>
<feature type="transmembrane region" description="Helical" evidence="1">
    <location>
        <begin position="39"/>
        <end position="62"/>
    </location>
</feature>
<keyword evidence="3" id="KW-1185">Reference proteome</keyword>
<dbReference type="RefSeq" id="WP_134761721.1">
    <property type="nucleotide sequence ID" value="NZ_SOZD01000002.1"/>
</dbReference>
<accession>A0A4Y8RPH3</accession>
<evidence type="ECO:0000313" key="2">
    <source>
        <dbReference type="EMBL" id="TFF25553.1"/>
    </source>
</evidence>
<keyword evidence="1" id="KW-0472">Membrane</keyword>
<organism evidence="2 3">
    <name type="scientific">Jiella endophytica</name>
    <dbReference type="NCBI Taxonomy" id="2558362"/>
    <lineage>
        <taxon>Bacteria</taxon>
        <taxon>Pseudomonadati</taxon>
        <taxon>Pseudomonadota</taxon>
        <taxon>Alphaproteobacteria</taxon>
        <taxon>Hyphomicrobiales</taxon>
        <taxon>Aurantimonadaceae</taxon>
        <taxon>Jiella</taxon>
    </lineage>
</organism>
<sequence length="89" mass="9306">MLVEAGFALPLANLVTAVSSLMDIGIGCLIAFRQSCRAGLWLGIAVSLSYMMGAAILTPAMWLEPLGALVKTGPAIVLMMVALATLEER</sequence>
<dbReference type="EMBL" id="SOZD01000002">
    <property type="protein sequence ID" value="TFF25553.1"/>
    <property type="molecule type" value="Genomic_DNA"/>
</dbReference>
<keyword evidence="1" id="KW-1133">Transmembrane helix</keyword>
<dbReference type="AlphaFoldDB" id="A0A4Y8RPH3"/>
<proteinExistence type="predicted"/>
<comment type="caution">
    <text evidence="2">The sequence shown here is derived from an EMBL/GenBank/DDBJ whole genome shotgun (WGS) entry which is preliminary data.</text>
</comment>
<name>A0A4Y8RPH3_9HYPH</name>
<evidence type="ECO:0000256" key="1">
    <source>
        <dbReference type="SAM" id="Phobius"/>
    </source>
</evidence>